<dbReference type="InterPro" id="IPR026512">
    <property type="entry name" value="RGS7BP/RGS9BP"/>
</dbReference>
<dbReference type="OMA" id="MVNDMEM"/>
<keyword evidence="3" id="KW-0472">Membrane</keyword>
<reference evidence="5" key="1">
    <citation type="submission" date="2025-08" db="UniProtKB">
        <authorList>
            <consortium name="RefSeq"/>
        </authorList>
    </citation>
    <scope>IDENTIFICATION</scope>
    <source>
        <tissue evidence="5">Gonads</tissue>
    </source>
</reference>
<dbReference type="KEGG" id="lak:106170991"/>
<sequence>MSTKVPRRSMSFRSSISVRSCRSDIQRSREDCIKLLKELSKYTAHYEMLMIALGTTCDNDSLRKELRRTQGRAYDLVLQNKARLMPYLRNNSAACTTISKEDLQEFERLWSIFMSCLESLESHLCKTVMLQKAFPLHQGNLVELIATGLLEGNVGQNKKQISYIERTDTAADKKVSEKEDLDILERDVLDFREVLNECSQLVDHKPWTVEPDLETVETLYRSCSGSDGSSVGGGASDTELSSQSRRKCICLTTVVLACAIVFVTILGVCVALLGHDTSGST</sequence>
<dbReference type="AlphaFoldDB" id="A0A1S3J9J2"/>
<feature type="transmembrane region" description="Helical" evidence="3">
    <location>
        <begin position="248"/>
        <end position="273"/>
    </location>
</feature>
<dbReference type="InParanoid" id="A0A1S3J9J2"/>
<organism evidence="4 5">
    <name type="scientific">Lingula anatina</name>
    <name type="common">Brachiopod</name>
    <name type="synonym">Lingula unguis</name>
    <dbReference type="NCBI Taxonomy" id="7574"/>
    <lineage>
        <taxon>Eukaryota</taxon>
        <taxon>Metazoa</taxon>
        <taxon>Spiralia</taxon>
        <taxon>Lophotrochozoa</taxon>
        <taxon>Brachiopoda</taxon>
        <taxon>Linguliformea</taxon>
        <taxon>Lingulata</taxon>
        <taxon>Lingulida</taxon>
        <taxon>Linguloidea</taxon>
        <taxon>Lingulidae</taxon>
        <taxon>Lingula</taxon>
    </lineage>
</organism>
<comment type="similarity">
    <text evidence="1">Belongs to the RGS7BP/RGS9BP family.</text>
</comment>
<dbReference type="PANTHER" id="PTHR21029">
    <property type="entry name" value="R-SEVEN BINDING PROTEIN (R7BP) HOMOLOG"/>
    <property type="match status" value="1"/>
</dbReference>
<evidence type="ECO:0000256" key="2">
    <source>
        <dbReference type="ARBA" id="ARBA00022700"/>
    </source>
</evidence>
<gene>
    <name evidence="5" type="primary">LOC106170991</name>
</gene>
<dbReference type="STRING" id="7574.A0A1S3J9J2"/>
<keyword evidence="2" id="KW-0734">Signal transduction inhibitor</keyword>
<protein>
    <submittedName>
        <fullName evidence="5">Regulator of G-protein signaling 9-binding protein</fullName>
    </submittedName>
</protein>
<evidence type="ECO:0000256" key="3">
    <source>
        <dbReference type="SAM" id="Phobius"/>
    </source>
</evidence>
<name>A0A1S3J9J2_LINAN</name>
<proteinExistence type="inferred from homology"/>
<dbReference type="GO" id="GO:0009968">
    <property type="term" value="P:negative regulation of signal transduction"/>
    <property type="evidence" value="ECO:0007669"/>
    <property type="project" value="UniProtKB-KW"/>
</dbReference>
<accession>A0A1S3J9J2</accession>
<dbReference type="RefSeq" id="XP_013406539.1">
    <property type="nucleotide sequence ID" value="XM_013551085.1"/>
</dbReference>
<keyword evidence="3" id="KW-0812">Transmembrane</keyword>
<dbReference type="Proteomes" id="UP000085678">
    <property type="component" value="Unplaced"/>
</dbReference>
<evidence type="ECO:0000256" key="1">
    <source>
        <dbReference type="ARBA" id="ARBA00007457"/>
    </source>
</evidence>
<keyword evidence="3" id="KW-1133">Transmembrane helix</keyword>
<keyword evidence="4" id="KW-1185">Reference proteome</keyword>
<evidence type="ECO:0000313" key="4">
    <source>
        <dbReference type="Proteomes" id="UP000085678"/>
    </source>
</evidence>
<dbReference type="GeneID" id="106170991"/>
<evidence type="ECO:0000313" key="5">
    <source>
        <dbReference type="RefSeq" id="XP_013406539.1"/>
    </source>
</evidence>
<dbReference type="OrthoDB" id="6358515at2759"/>